<name>A0A1F4UMF3_UNCKA</name>
<keyword evidence="1" id="KW-1133">Transmembrane helix</keyword>
<keyword evidence="1" id="KW-0472">Membrane</keyword>
<evidence type="ECO:0008006" key="4">
    <source>
        <dbReference type="Google" id="ProtNLM"/>
    </source>
</evidence>
<feature type="transmembrane region" description="Helical" evidence="1">
    <location>
        <begin position="305"/>
        <end position="321"/>
    </location>
</feature>
<evidence type="ECO:0000313" key="3">
    <source>
        <dbReference type="Proteomes" id="UP000178615"/>
    </source>
</evidence>
<gene>
    <name evidence="2" type="ORF">A2V49_00235</name>
</gene>
<protein>
    <recommendedName>
        <fullName evidence="4">Glycosyltransferase RgtA/B/C/D-like domain-containing protein</fullName>
    </recommendedName>
</protein>
<feature type="transmembrane region" description="Helical" evidence="1">
    <location>
        <begin position="125"/>
        <end position="144"/>
    </location>
</feature>
<keyword evidence="1" id="KW-0812">Transmembrane</keyword>
<evidence type="ECO:0000256" key="1">
    <source>
        <dbReference type="SAM" id="Phobius"/>
    </source>
</evidence>
<evidence type="ECO:0000313" key="2">
    <source>
        <dbReference type="EMBL" id="OGC46134.1"/>
    </source>
</evidence>
<comment type="caution">
    <text evidence="2">The sequence shown here is derived from an EMBL/GenBank/DDBJ whole genome shotgun (WGS) entry which is preliminary data.</text>
</comment>
<proteinExistence type="predicted"/>
<feature type="transmembrane region" description="Helical" evidence="1">
    <location>
        <begin position="328"/>
        <end position="349"/>
    </location>
</feature>
<feature type="transmembrane region" description="Helical" evidence="1">
    <location>
        <begin position="151"/>
        <end position="170"/>
    </location>
</feature>
<accession>A0A1F4UMF3</accession>
<feature type="transmembrane region" description="Helical" evidence="1">
    <location>
        <begin position="5"/>
        <end position="27"/>
    </location>
</feature>
<feature type="transmembrane region" description="Helical" evidence="1">
    <location>
        <begin position="94"/>
        <end position="113"/>
    </location>
</feature>
<organism evidence="2 3">
    <name type="scientific">candidate division WWE3 bacterium RBG_19FT_COMBO_34_6</name>
    <dbReference type="NCBI Taxonomy" id="1802612"/>
    <lineage>
        <taxon>Bacteria</taxon>
        <taxon>Katanobacteria</taxon>
    </lineage>
</organism>
<sequence length="675" mass="78265">MKKIIFIFIITLIFCNVFFLGTYTSLIGSDGDNFEFLGFMNMVKQNILSFKHPFADNDILRYPTGFNFSYGYDGVLAVLMGGVFSLFVDPVLSYNTTVVLIMFLNIIISFHFFKKITILYENNEHAELKAFICALIFGASPYVFSRMSAHLNLYFVGGFPVFMYSIAILYKKIVQKDFILQKTDLFFFWLGLILLAFGSLQYLIMLLIFIPILIVFVIKNRYQQCIYLILFKNHKKIIISFIYFAAIFIYFYHGYLYGVLTGKISKAITEDKYFAPEIADFVIPNQYLGNVWRLLNPSEPSIEKIYTVGIVEILLLIYIFFSKVPIKIKIVVAGVWAGYIFLSLNIIKIPYLPELSRLVLFLSLCLCLIFLTQQNFISKKPLLYLVISLLFIERLFFEVQSVKIIGADIFKLKIAPLDGDAVLNIPLSRFNAYRSALPIFYNKKIMDGYFHYIAFNDKSEQTLSQDYAKRLLCTGPQKSLIKSNQNINTNEDRENFYYWIKENNISAAVLFKNDNLGKFFFDECQNVRDFWYFVNPVTFVVKHETSGKNTFDLYAYNPNNLAQFYFEKNGQFVINKIYTAPALVGDFSIILPDGNTVYPQWQKNEDGYFVDFDPPIEVNVKAGDSIYISSPQKSYDNRSIFVYFNFGVDGASLSKISPRYEKIHDDKDFEIFKIN</sequence>
<feature type="transmembrane region" description="Helical" evidence="1">
    <location>
        <begin position="70"/>
        <end position="87"/>
    </location>
</feature>
<dbReference type="EMBL" id="MEUV01000013">
    <property type="protein sequence ID" value="OGC46134.1"/>
    <property type="molecule type" value="Genomic_DNA"/>
</dbReference>
<feature type="transmembrane region" description="Helical" evidence="1">
    <location>
        <begin position="237"/>
        <end position="255"/>
    </location>
</feature>
<dbReference type="AlphaFoldDB" id="A0A1F4UMF3"/>
<feature type="transmembrane region" description="Helical" evidence="1">
    <location>
        <begin position="186"/>
        <end position="216"/>
    </location>
</feature>
<reference evidence="2 3" key="1">
    <citation type="journal article" date="2016" name="Nat. Commun.">
        <title>Thousands of microbial genomes shed light on interconnected biogeochemical processes in an aquifer system.</title>
        <authorList>
            <person name="Anantharaman K."/>
            <person name="Brown C.T."/>
            <person name="Hug L.A."/>
            <person name="Sharon I."/>
            <person name="Castelle C.J."/>
            <person name="Probst A.J."/>
            <person name="Thomas B.C."/>
            <person name="Singh A."/>
            <person name="Wilkins M.J."/>
            <person name="Karaoz U."/>
            <person name="Brodie E.L."/>
            <person name="Williams K.H."/>
            <person name="Hubbard S.S."/>
            <person name="Banfield J.F."/>
        </authorList>
    </citation>
    <scope>NUCLEOTIDE SEQUENCE [LARGE SCALE GENOMIC DNA]</scope>
</reference>
<dbReference type="Proteomes" id="UP000178615">
    <property type="component" value="Unassembled WGS sequence"/>
</dbReference>